<reference evidence="2" key="1">
    <citation type="journal article" date="2014" name="Int. J. Syst. Evol. Microbiol.">
        <title>Complete genome sequence of Corynebacterium casei LMG S-19264T (=DSM 44701T), isolated from a smear-ripened cheese.</title>
        <authorList>
            <consortium name="US DOE Joint Genome Institute (JGI-PGF)"/>
            <person name="Walter F."/>
            <person name="Albersmeier A."/>
            <person name="Kalinowski J."/>
            <person name="Ruckert C."/>
        </authorList>
    </citation>
    <scope>NUCLEOTIDE SEQUENCE</scope>
    <source>
        <strain evidence="2">KCTC 32337</strain>
    </source>
</reference>
<dbReference type="InterPro" id="IPR029068">
    <property type="entry name" value="Glyas_Bleomycin-R_OHBP_Dase"/>
</dbReference>
<protein>
    <submittedName>
        <fullName evidence="2">Lactoylglutathione lyase</fullName>
    </submittedName>
</protein>
<evidence type="ECO:0000313" key="3">
    <source>
        <dbReference type="Proteomes" id="UP000622604"/>
    </source>
</evidence>
<feature type="domain" description="VOC" evidence="1">
    <location>
        <begin position="1"/>
        <end position="122"/>
    </location>
</feature>
<name>A0A8H9M513_9ALTE</name>
<evidence type="ECO:0000259" key="1">
    <source>
        <dbReference type="PROSITE" id="PS51819"/>
    </source>
</evidence>
<reference evidence="2" key="2">
    <citation type="submission" date="2020-09" db="EMBL/GenBank/DDBJ databases">
        <authorList>
            <person name="Sun Q."/>
            <person name="Kim S."/>
        </authorList>
    </citation>
    <scope>NUCLEOTIDE SEQUENCE</scope>
    <source>
        <strain evidence="2">KCTC 32337</strain>
    </source>
</reference>
<keyword evidence="2" id="KW-0456">Lyase</keyword>
<evidence type="ECO:0000313" key="2">
    <source>
        <dbReference type="EMBL" id="GGZ67852.1"/>
    </source>
</evidence>
<dbReference type="PROSITE" id="PS51819">
    <property type="entry name" value="VOC"/>
    <property type="match status" value="1"/>
</dbReference>
<dbReference type="Proteomes" id="UP000622604">
    <property type="component" value="Unassembled WGS sequence"/>
</dbReference>
<dbReference type="InterPro" id="IPR004360">
    <property type="entry name" value="Glyas_Fos-R_dOase_dom"/>
</dbReference>
<dbReference type="Pfam" id="PF00903">
    <property type="entry name" value="Glyoxalase"/>
    <property type="match status" value="1"/>
</dbReference>
<dbReference type="EMBL" id="BMZC01000007">
    <property type="protein sequence ID" value="GGZ67852.1"/>
    <property type="molecule type" value="Genomic_DNA"/>
</dbReference>
<dbReference type="Gene3D" id="3.10.180.10">
    <property type="entry name" value="2,3-Dihydroxybiphenyl 1,2-Dioxygenase, domain 1"/>
    <property type="match status" value="1"/>
</dbReference>
<comment type="caution">
    <text evidence="2">The sequence shown here is derived from an EMBL/GenBank/DDBJ whole genome shotgun (WGS) entry which is preliminary data.</text>
</comment>
<gene>
    <name evidence="2" type="ORF">GCM10011274_28070</name>
</gene>
<dbReference type="RefSeq" id="WP_191866332.1">
    <property type="nucleotide sequence ID" value="NZ_BMZC01000007.1"/>
</dbReference>
<dbReference type="AlphaFoldDB" id="A0A8H9M513"/>
<organism evidence="2 3">
    <name type="scientific">Paraglaciecola chathamensis</name>
    <dbReference type="NCBI Taxonomy" id="368405"/>
    <lineage>
        <taxon>Bacteria</taxon>
        <taxon>Pseudomonadati</taxon>
        <taxon>Pseudomonadota</taxon>
        <taxon>Gammaproteobacteria</taxon>
        <taxon>Alteromonadales</taxon>
        <taxon>Alteromonadaceae</taxon>
        <taxon>Paraglaciecola</taxon>
    </lineage>
</organism>
<accession>A0A8H9M513</accession>
<dbReference type="GO" id="GO:0016829">
    <property type="term" value="F:lyase activity"/>
    <property type="evidence" value="ECO:0007669"/>
    <property type="project" value="UniProtKB-KW"/>
</dbReference>
<dbReference type="PANTHER" id="PTHR35006:SF1">
    <property type="entry name" value="BLL2941 PROTEIN"/>
    <property type="match status" value="1"/>
</dbReference>
<dbReference type="SUPFAM" id="SSF54593">
    <property type="entry name" value="Glyoxalase/Bleomycin resistance protein/Dihydroxybiphenyl dioxygenase"/>
    <property type="match status" value="1"/>
</dbReference>
<dbReference type="InterPro" id="IPR037523">
    <property type="entry name" value="VOC_core"/>
</dbReference>
<dbReference type="PANTHER" id="PTHR35006">
    <property type="entry name" value="GLYOXALASE FAMILY PROTEIN (AFU_ORTHOLOGUE AFUA_5G14830)"/>
    <property type="match status" value="1"/>
</dbReference>
<sequence length="128" mass="13827">MISHLTLGTNNLQKAQQFFEIILKPLGAKPVAKTSEVVFFAFSNSDTKLALTKPFDGDLATAGNGTMLALKASSQNIVKSVYKLAIDLKAESEGEPGPRNNGAYFAAYFRDLDGNKIAVFHRSDDANT</sequence>
<dbReference type="CDD" id="cd07262">
    <property type="entry name" value="VOC_like"/>
    <property type="match status" value="1"/>
</dbReference>
<proteinExistence type="predicted"/>